<sequence>MATILERTTEASIADWYEEVEKEDALMALPLSREERCKHLPQVFLDLARRLQVFKPLGTKELKSESASNHGLERRRQGYTAAMMVEESRILQVTIFHTLQKNLGTIDFSILLLGIMTIADEVDSQLSQAMASYIAESIQDELPT</sequence>
<protein>
    <recommendedName>
        <fullName evidence="3">RsbT co-antagonist protein RsbRD N-terminal domain-containing protein</fullName>
    </recommendedName>
</protein>
<evidence type="ECO:0000313" key="2">
    <source>
        <dbReference type="Proteomes" id="UP000584867"/>
    </source>
</evidence>
<dbReference type="RefSeq" id="WP_184255072.1">
    <property type="nucleotide sequence ID" value="NZ_JACHIO010000007.1"/>
</dbReference>
<reference evidence="1 2" key="1">
    <citation type="submission" date="2020-08" db="EMBL/GenBank/DDBJ databases">
        <title>Genomic Encyclopedia of Type Strains, Phase IV (KMG-V): Genome sequencing to study the core and pangenomes of soil and plant-associated prokaryotes.</title>
        <authorList>
            <person name="Whitman W."/>
        </authorList>
    </citation>
    <scope>NUCLEOTIDE SEQUENCE [LARGE SCALE GENOMIC DNA]</scope>
    <source>
        <strain evidence="1 2">X5P3</strain>
    </source>
</reference>
<dbReference type="EMBL" id="JACHIO010000007">
    <property type="protein sequence ID" value="MBB5063702.1"/>
    <property type="molecule type" value="Genomic_DNA"/>
</dbReference>
<accession>A0A7W7ZQ43</accession>
<dbReference type="AlphaFoldDB" id="A0A7W7ZQ43"/>
<name>A0A7W7ZQ43_9BACT</name>
<gene>
    <name evidence="1" type="ORF">HDF15_002047</name>
</gene>
<comment type="caution">
    <text evidence="1">The sequence shown here is derived from an EMBL/GenBank/DDBJ whole genome shotgun (WGS) entry which is preliminary data.</text>
</comment>
<proteinExistence type="predicted"/>
<dbReference type="Proteomes" id="UP000584867">
    <property type="component" value="Unassembled WGS sequence"/>
</dbReference>
<evidence type="ECO:0000313" key="1">
    <source>
        <dbReference type="EMBL" id="MBB5063702.1"/>
    </source>
</evidence>
<evidence type="ECO:0008006" key="3">
    <source>
        <dbReference type="Google" id="ProtNLM"/>
    </source>
</evidence>
<organism evidence="1 2">
    <name type="scientific">Granulicella mallensis</name>
    <dbReference type="NCBI Taxonomy" id="940614"/>
    <lineage>
        <taxon>Bacteria</taxon>
        <taxon>Pseudomonadati</taxon>
        <taxon>Acidobacteriota</taxon>
        <taxon>Terriglobia</taxon>
        <taxon>Terriglobales</taxon>
        <taxon>Acidobacteriaceae</taxon>
        <taxon>Granulicella</taxon>
    </lineage>
</organism>